<name>A0A239B2B7_9BACT</name>
<evidence type="ECO:0000313" key="2">
    <source>
        <dbReference type="Proteomes" id="UP000198480"/>
    </source>
</evidence>
<dbReference type="RefSeq" id="WP_089237614.1">
    <property type="nucleotide sequence ID" value="NZ_FZOK01000002.1"/>
</dbReference>
<dbReference type="AlphaFoldDB" id="A0A239B2B7"/>
<dbReference type="InterPro" id="IPR021272">
    <property type="entry name" value="DUF2851"/>
</dbReference>
<dbReference type="OrthoDB" id="1005072at2"/>
<evidence type="ECO:0000313" key="1">
    <source>
        <dbReference type="EMBL" id="SNS02095.1"/>
    </source>
</evidence>
<organism evidence="1 2">
    <name type="scientific">Belliella buryatensis</name>
    <dbReference type="NCBI Taxonomy" id="1500549"/>
    <lineage>
        <taxon>Bacteria</taxon>
        <taxon>Pseudomonadati</taxon>
        <taxon>Bacteroidota</taxon>
        <taxon>Cytophagia</taxon>
        <taxon>Cytophagales</taxon>
        <taxon>Cyclobacteriaceae</taxon>
        <taxon>Belliella</taxon>
    </lineage>
</organism>
<gene>
    <name evidence="1" type="ORF">SAMN06295967_10284</name>
</gene>
<accession>A0A239B2B7</accession>
<evidence type="ECO:0008006" key="3">
    <source>
        <dbReference type="Google" id="ProtNLM"/>
    </source>
</evidence>
<dbReference type="Pfam" id="PF11013">
    <property type="entry name" value="DUF2851"/>
    <property type="match status" value="1"/>
</dbReference>
<reference evidence="2" key="1">
    <citation type="submission" date="2017-06" db="EMBL/GenBank/DDBJ databases">
        <authorList>
            <person name="Varghese N."/>
            <person name="Submissions S."/>
        </authorList>
    </citation>
    <scope>NUCLEOTIDE SEQUENCE [LARGE SCALE GENOMIC DNA]</scope>
    <source>
        <strain evidence="2">5C</strain>
    </source>
</reference>
<dbReference type="Proteomes" id="UP000198480">
    <property type="component" value="Unassembled WGS sequence"/>
</dbReference>
<sequence length="431" mass="50219">MDFKEDFLQSVWKYQYFDKNGLHTTNGEPLMIRKIGFHNFHEGPDFLEAHVQLGDVAYFGHVEVHKKSSDWKNHDHDADPRYNSVILHVVYEDDKAILRKDGTPIPTLVLKGRIILDVVRNYERLIAGNGDLLCVNGLQNVPDIIRFSALEKALVERLEIKSSRVLKILEDTNTDWEETCFRWLLIGFGFKTNAEAMERLGKLLDFKTLKKQSGNSLVIQAILLGQAGLIPEKPKDEYGKILKREHDFYQQKYTWPLPMHVAEWKFMGVRPANFPTVRLVQLAEVISKNPNLLGSLLHDSADFKELKRLFSIQVPEYWRHHYQVDKVATRPMPSSLSSLTFNLLLINFVVPIWFAYGKYMQDSSWQERCFDLLQAMNSEENYIIRKFRNSKWMPQNAFDTQGMLGLYHNYCHQKRCLECKVGQNLLKPALK</sequence>
<protein>
    <recommendedName>
        <fullName evidence="3">DUF2851 domain-containing protein</fullName>
    </recommendedName>
</protein>
<proteinExistence type="predicted"/>
<keyword evidence="2" id="KW-1185">Reference proteome</keyword>
<dbReference type="EMBL" id="FZOK01000002">
    <property type="protein sequence ID" value="SNS02095.1"/>
    <property type="molecule type" value="Genomic_DNA"/>
</dbReference>